<dbReference type="InterPro" id="IPR008906">
    <property type="entry name" value="HATC_C_dom"/>
</dbReference>
<evidence type="ECO:0000256" key="2">
    <source>
        <dbReference type="ARBA" id="ARBA00022723"/>
    </source>
</evidence>
<comment type="subcellular location">
    <subcellularLocation>
        <location evidence="1">Nucleus</location>
    </subcellularLocation>
</comment>
<dbReference type="GO" id="GO:0005634">
    <property type="term" value="C:nucleus"/>
    <property type="evidence" value="ECO:0007669"/>
    <property type="project" value="UniProtKB-SubCell"/>
</dbReference>
<sequence length="745" mass="84956">MSSILDFSETASAISSVSHLDDSELTVATRALTPSSSSTPSICRPKTSPVWEYCRIEEGKSTPAAWVDSNGTKWWHCQPCFDKKREKKYNYSGGSSTIVNHLRKQHNILISGRQEIRREVTQNRLGDITAFLANETLHSAKKRKATAEADALDQATLRELYCRYTVACSLPFAHVEQPAFRDFIRYICPAADDFLPRSGDTVKNDLQWGYDNKKEFVKRALQNALSSIHIVPDNWTSPNCLGVIGFTVQFVTEDHGLQSLVVRIKELEGQHSGENMAEAIMEFIREYGIASKVGYFMMDNATNMNTMIDKVSDDLEHEFDVFYDPLPHRLRCFGHIINLAVMEFLIGKRPPTTDSYRGPSDEEVEQWRKRGAIGKLHNIVVYIMWTPQRLQTFTSLSDGLRLRRDNETRWNSWYKMVEWVLRPKVRQAITIFCAQEPALQGDVLTSSDWVTLAETHKFLEPFHDATMANEGMGDSISDVLPTMDYLLHHIEAAKKATTLPHLATMMETAWAKLADYYELTEDSPVYSAATVLHPSLKWAYMEKTWEDRNEWIEKAKARVGELWREIYKSTTSSCPVFRPSSAQGPSTGRPNGYKVWMKEQKATIFNMDDDEYEVYCREPVLMVSDPLKWWLEPAQRRRFPNLSMMAIDILSIAPMSTETERLFSKAKLTVTDQRGSMNIETLNLLECLRSWDRSTLIVPSEYCYVDPATTAAISDAYDSEREKESGRGDISTMSLEGLDVTHEGG</sequence>
<evidence type="ECO:0000256" key="6">
    <source>
        <dbReference type="SAM" id="MobiDB-lite"/>
    </source>
</evidence>
<feature type="domain" description="HAT C-terminal dimerisation" evidence="7">
    <location>
        <begin position="611"/>
        <end position="691"/>
    </location>
</feature>
<dbReference type="Pfam" id="PF05699">
    <property type="entry name" value="Dimer_Tnp_hAT"/>
    <property type="match status" value="1"/>
</dbReference>
<dbReference type="PANTHER" id="PTHR46481">
    <property type="entry name" value="ZINC FINGER BED DOMAIN-CONTAINING PROTEIN 4"/>
    <property type="match status" value="1"/>
</dbReference>
<proteinExistence type="predicted"/>
<evidence type="ECO:0000256" key="4">
    <source>
        <dbReference type="ARBA" id="ARBA00022833"/>
    </source>
</evidence>
<dbReference type="PANTHER" id="PTHR46481:SF10">
    <property type="entry name" value="ZINC FINGER BED DOMAIN-CONTAINING PROTEIN 39"/>
    <property type="match status" value="1"/>
</dbReference>
<dbReference type="OrthoDB" id="5010915at2759"/>
<dbReference type="EMBL" id="MTQA01000708">
    <property type="protein sequence ID" value="PNP53049.1"/>
    <property type="molecule type" value="Genomic_DNA"/>
</dbReference>
<keyword evidence="2" id="KW-0479">Metal-binding</keyword>
<keyword evidence="9" id="KW-1185">Reference proteome</keyword>
<evidence type="ECO:0000256" key="3">
    <source>
        <dbReference type="ARBA" id="ARBA00022771"/>
    </source>
</evidence>
<keyword evidence="3" id="KW-0863">Zinc-finger</keyword>
<gene>
    <name evidence="8" type="ORF">FNYG_15789</name>
</gene>
<dbReference type="InterPro" id="IPR012337">
    <property type="entry name" value="RNaseH-like_sf"/>
</dbReference>
<dbReference type="SUPFAM" id="SSF53098">
    <property type="entry name" value="Ribonuclease H-like"/>
    <property type="match status" value="1"/>
</dbReference>
<dbReference type="InterPro" id="IPR052035">
    <property type="entry name" value="ZnF_BED_domain_contain"/>
</dbReference>
<dbReference type="GO" id="GO:0008270">
    <property type="term" value="F:zinc ion binding"/>
    <property type="evidence" value="ECO:0007669"/>
    <property type="project" value="UniProtKB-KW"/>
</dbReference>
<evidence type="ECO:0000259" key="7">
    <source>
        <dbReference type="Pfam" id="PF05699"/>
    </source>
</evidence>
<protein>
    <recommendedName>
        <fullName evidence="7">HAT C-terminal dimerisation domain-containing protein</fullName>
    </recommendedName>
</protein>
<evidence type="ECO:0000256" key="5">
    <source>
        <dbReference type="ARBA" id="ARBA00023242"/>
    </source>
</evidence>
<name>A0A2K0U5I6_GIBNY</name>
<feature type="region of interest" description="Disordered" evidence="6">
    <location>
        <begin position="716"/>
        <end position="745"/>
    </location>
</feature>
<feature type="compositionally biased region" description="Basic and acidic residues" evidence="6">
    <location>
        <begin position="718"/>
        <end position="727"/>
    </location>
</feature>
<reference evidence="8 9" key="1">
    <citation type="submission" date="2017-06" db="EMBL/GenBank/DDBJ databases">
        <title>Genome of Fusarium nygamai isolate CS10214.</title>
        <authorList>
            <person name="Gardiner D.M."/>
            <person name="Obanor F."/>
            <person name="Kazan K."/>
        </authorList>
    </citation>
    <scope>NUCLEOTIDE SEQUENCE [LARGE SCALE GENOMIC DNA]</scope>
    <source>
        <strain evidence="8 9">CS10214</strain>
    </source>
</reference>
<dbReference type="GO" id="GO:0046983">
    <property type="term" value="F:protein dimerization activity"/>
    <property type="evidence" value="ECO:0007669"/>
    <property type="project" value="InterPro"/>
</dbReference>
<dbReference type="Proteomes" id="UP000236664">
    <property type="component" value="Unassembled WGS sequence"/>
</dbReference>
<keyword evidence="5" id="KW-0539">Nucleus</keyword>
<evidence type="ECO:0000313" key="9">
    <source>
        <dbReference type="Proteomes" id="UP000236664"/>
    </source>
</evidence>
<organism evidence="8 9">
    <name type="scientific">Gibberella nygamai</name>
    <name type="common">Bean root rot disease fungus</name>
    <name type="synonym">Fusarium nygamai</name>
    <dbReference type="NCBI Taxonomy" id="42673"/>
    <lineage>
        <taxon>Eukaryota</taxon>
        <taxon>Fungi</taxon>
        <taxon>Dikarya</taxon>
        <taxon>Ascomycota</taxon>
        <taxon>Pezizomycotina</taxon>
        <taxon>Sordariomycetes</taxon>
        <taxon>Hypocreomycetidae</taxon>
        <taxon>Hypocreales</taxon>
        <taxon>Nectriaceae</taxon>
        <taxon>Fusarium</taxon>
        <taxon>Fusarium fujikuroi species complex</taxon>
    </lineage>
</organism>
<evidence type="ECO:0000256" key="1">
    <source>
        <dbReference type="ARBA" id="ARBA00004123"/>
    </source>
</evidence>
<accession>A0A2K0U5I6</accession>
<keyword evidence="4" id="KW-0862">Zinc</keyword>
<evidence type="ECO:0000313" key="8">
    <source>
        <dbReference type="EMBL" id="PNP53049.1"/>
    </source>
</evidence>
<dbReference type="AlphaFoldDB" id="A0A2K0U5I6"/>
<comment type="caution">
    <text evidence="8">The sequence shown here is derived from an EMBL/GenBank/DDBJ whole genome shotgun (WGS) entry which is preliminary data.</text>
</comment>